<dbReference type="Proteomes" id="UP001303946">
    <property type="component" value="Chromosome"/>
</dbReference>
<evidence type="ECO:0000313" key="3">
    <source>
        <dbReference type="Proteomes" id="UP001303946"/>
    </source>
</evidence>
<dbReference type="EMBL" id="CP136336">
    <property type="protein sequence ID" value="WOB07668.1"/>
    <property type="molecule type" value="Genomic_DNA"/>
</dbReference>
<feature type="transmembrane region" description="Helical" evidence="1">
    <location>
        <begin position="66"/>
        <end position="85"/>
    </location>
</feature>
<accession>A0ABZ0CRQ5</accession>
<evidence type="ECO:0000313" key="2">
    <source>
        <dbReference type="EMBL" id="WOB07668.1"/>
    </source>
</evidence>
<keyword evidence="1" id="KW-0812">Transmembrane</keyword>
<name>A0ABZ0CRQ5_9BURK</name>
<proteinExistence type="predicted"/>
<keyword evidence="3" id="KW-1185">Reference proteome</keyword>
<protein>
    <submittedName>
        <fullName evidence="2">Uncharacterized protein</fullName>
    </submittedName>
</protein>
<reference evidence="2 3" key="1">
    <citation type="submission" date="2023-10" db="EMBL/GenBank/DDBJ databases">
        <title>Bacteria for the degradation of biodegradable plastic PBAT(Polybutylene adipate terephthalate).</title>
        <authorList>
            <person name="Weon H.-Y."/>
            <person name="Yeon J."/>
        </authorList>
    </citation>
    <scope>NUCLEOTIDE SEQUENCE [LARGE SCALE GENOMIC DNA]</scope>
    <source>
        <strain evidence="2 3">SBD 7-3</strain>
    </source>
</reference>
<gene>
    <name evidence="2" type="ORF">RXV79_22490</name>
</gene>
<keyword evidence="1" id="KW-0472">Membrane</keyword>
<evidence type="ECO:0000256" key="1">
    <source>
        <dbReference type="SAM" id="Phobius"/>
    </source>
</evidence>
<dbReference type="RefSeq" id="WP_316700325.1">
    <property type="nucleotide sequence ID" value="NZ_CP136336.1"/>
</dbReference>
<keyword evidence="1" id="KW-1133">Transmembrane helix</keyword>
<sequence>MDDIAASLNKLSLLQMVCAWTFVACYALALGGMLEARGSRRAAGIAVLAAVLFCALGENWVHGALLVTFAVAGMGLFVAMAWVLARLAGWFVHRGTPVQPAAPAPVQAKPQPIGVMLRALWRWEA</sequence>
<organism evidence="2 3">
    <name type="scientific">Piscinibacter gummiphilus</name>
    <dbReference type="NCBI Taxonomy" id="946333"/>
    <lineage>
        <taxon>Bacteria</taxon>
        <taxon>Pseudomonadati</taxon>
        <taxon>Pseudomonadota</taxon>
        <taxon>Betaproteobacteria</taxon>
        <taxon>Burkholderiales</taxon>
        <taxon>Sphaerotilaceae</taxon>
        <taxon>Piscinibacter</taxon>
    </lineage>
</organism>
<feature type="transmembrane region" description="Helical" evidence="1">
    <location>
        <begin position="42"/>
        <end position="60"/>
    </location>
</feature>
<feature type="transmembrane region" description="Helical" evidence="1">
    <location>
        <begin position="12"/>
        <end position="30"/>
    </location>
</feature>